<dbReference type="OrthoDB" id="368909at2759"/>
<dbReference type="AlphaFoldDB" id="A0A6P4EA08"/>
<reference evidence="5" key="1">
    <citation type="journal article" date="2021" name="Elife">
        <title>Highly contiguous assemblies of 101 drosophilid genomes.</title>
        <authorList>
            <person name="Kim B.Y."/>
            <person name="Wang J.R."/>
            <person name="Miller D.E."/>
            <person name="Barmina O."/>
            <person name="Delaney E."/>
            <person name="Thompson A."/>
            <person name="Comeault A.A."/>
            <person name="Peede D."/>
            <person name="D'Agostino E.R."/>
            <person name="Pelaez J."/>
            <person name="Aguilar J.M."/>
            <person name="Haji D."/>
            <person name="Matsunaga T."/>
            <person name="Armstrong E.E."/>
            <person name="Zych M."/>
            <person name="Ogawa Y."/>
            <person name="Stamenkovic-Radak M."/>
            <person name="Jelic M."/>
            <person name="Veselinovic M.S."/>
            <person name="Tanaskovic M."/>
            <person name="Eric P."/>
            <person name="Gao J.J."/>
            <person name="Katoh T.K."/>
            <person name="Toda M.J."/>
            <person name="Watabe H."/>
            <person name="Watada M."/>
            <person name="Davis J.S."/>
            <person name="Moyle L.C."/>
            <person name="Manoli G."/>
            <person name="Bertolini E."/>
            <person name="Kostal V."/>
            <person name="Hawley R.S."/>
            <person name="Takahashi A."/>
            <person name="Jones C.D."/>
            <person name="Price D.K."/>
            <person name="Whiteman N."/>
            <person name="Kopp A."/>
            <person name="Matute D.R."/>
            <person name="Petrov D.A."/>
        </authorList>
    </citation>
    <scope>NUCLEOTIDE SEQUENCE [LARGE SCALE GENOMIC DNA]</scope>
</reference>
<organism evidence="6">
    <name type="scientific">Drosophila rhopaloa</name>
    <name type="common">Fruit fly</name>
    <dbReference type="NCBI Taxonomy" id="1041015"/>
    <lineage>
        <taxon>Eukaryota</taxon>
        <taxon>Metazoa</taxon>
        <taxon>Ecdysozoa</taxon>
        <taxon>Arthropoda</taxon>
        <taxon>Hexapoda</taxon>
        <taxon>Insecta</taxon>
        <taxon>Pterygota</taxon>
        <taxon>Neoptera</taxon>
        <taxon>Endopterygota</taxon>
        <taxon>Diptera</taxon>
        <taxon>Brachycera</taxon>
        <taxon>Muscomorpha</taxon>
        <taxon>Ephydroidea</taxon>
        <taxon>Drosophilidae</taxon>
        <taxon>Drosophila</taxon>
        <taxon>Sophophora</taxon>
    </lineage>
</organism>
<dbReference type="RefSeq" id="XP_016974845.1">
    <property type="nucleotide sequence ID" value="XM_017119356.1"/>
</dbReference>
<comment type="similarity">
    <text evidence="1">Belongs to the snRNP Sm proteins family.</text>
</comment>
<accession>A0A6P4EA08</accession>
<evidence type="ECO:0000313" key="4">
    <source>
        <dbReference type="EnsemblMetazoa" id="XP_016974845.1"/>
    </source>
</evidence>
<dbReference type="InterPro" id="IPR047575">
    <property type="entry name" value="Sm"/>
</dbReference>
<feature type="region of interest" description="Disordered" evidence="2">
    <location>
        <begin position="1"/>
        <end position="31"/>
    </location>
</feature>
<dbReference type="InterPro" id="IPR050914">
    <property type="entry name" value="snRNP_SmB/NAA38-like"/>
</dbReference>
<proteinExistence type="inferred from homology"/>
<reference evidence="4" key="3">
    <citation type="submission" date="2025-05" db="UniProtKB">
        <authorList>
            <consortium name="EnsemblMetazoa"/>
        </authorList>
    </citation>
    <scope>IDENTIFICATION</scope>
</reference>
<dbReference type="PROSITE" id="PS52002">
    <property type="entry name" value="SM"/>
    <property type="match status" value="1"/>
</dbReference>
<dbReference type="InterPro" id="IPR001163">
    <property type="entry name" value="Sm_dom_euk/arc"/>
</dbReference>
<dbReference type="SUPFAM" id="SSF50182">
    <property type="entry name" value="Sm-like ribonucleoproteins"/>
    <property type="match status" value="1"/>
</dbReference>
<dbReference type="EnsemblMetazoa" id="XM_017119356.1">
    <property type="protein sequence ID" value="XP_016974845.1"/>
    <property type="gene ID" value="LOC108041429"/>
</dbReference>
<dbReference type="InterPro" id="IPR034110">
    <property type="entry name" value="LSMD1_Sm"/>
</dbReference>
<dbReference type="Gene3D" id="2.30.30.100">
    <property type="match status" value="1"/>
</dbReference>
<feature type="domain" description="Sm" evidence="3">
    <location>
        <begin position="32"/>
        <end position="105"/>
    </location>
</feature>
<dbReference type="PANTHER" id="PTHR10701">
    <property type="entry name" value="SMALL NUCLEAR RIBONUCLEOPROTEIN-ASSOCIATED PROTEIN B AND N"/>
    <property type="match status" value="1"/>
</dbReference>
<protein>
    <submittedName>
        <fullName evidence="6">Uncharacterized protein LOC108041429</fullName>
    </submittedName>
</protein>
<name>A0A6P4EA08_DRORH</name>
<evidence type="ECO:0000259" key="3">
    <source>
        <dbReference type="PROSITE" id="PS52002"/>
    </source>
</evidence>
<evidence type="ECO:0000256" key="2">
    <source>
        <dbReference type="SAM" id="MobiDB-lite"/>
    </source>
</evidence>
<dbReference type="Pfam" id="PF01423">
    <property type="entry name" value="LSM"/>
    <property type="match status" value="1"/>
</dbReference>
<sequence>MDNEGANPPGCPSKFRPIIVTNRDSEGDPLSPGRETLKKWLGRKIRVVLRNKLVLIGIFSCTDHDENLVLFDCGTFVSESEQPISVGKVMVPGHQISTVAVEMQSDEPETQEPLVEK</sequence>
<evidence type="ECO:0000256" key="1">
    <source>
        <dbReference type="ARBA" id="ARBA00006850"/>
    </source>
</evidence>
<gene>
    <name evidence="6" type="primary">LOC108041429</name>
    <name evidence="4" type="synonym">108041429</name>
</gene>
<dbReference type="InterPro" id="IPR010920">
    <property type="entry name" value="LSM_dom_sf"/>
</dbReference>
<keyword evidence="5" id="KW-1185">Reference proteome</keyword>
<dbReference type="Proteomes" id="UP001652680">
    <property type="component" value="Unassembled WGS sequence"/>
</dbReference>
<evidence type="ECO:0000313" key="5">
    <source>
        <dbReference type="Proteomes" id="UP001652680"/>
    </source>
</evidence>
<dbReference type="CDD" id="cd06168">
    <property type="entry name" value="LSMD1"/>
    <property type="match status" value="1"/>
</dbReference>
<dbReference type="GO" id="GO:0003723">
    <property type="term" value="F:RNA binding"/>
    <property type="evidence" value="ECO:0007669"/>
    <property type="project" value="InterPro"/>
</dbReference>
<dbReference type="GO" id="GO:0031417">
    <property type="term" value="C:NatC complex"/>
    <property type="evidence" value="ECO:0007669"/>
    <property type="project" value="InterPro"/>
</dbReference>
<dbReference type="PANTHER" id="PTHR10701:SF5">
    <property type="entry name" value="N-ALPHA-ACETYLTRANSFERASE 38, NATC AUXILIARY SUBUNIT"/>
    <property type="match status" value="1"/>
</dbReference>
<evidence type="ECO:0000313" key="6">
    <source>
        <dbReference type="RefSeq" id="XP_016974845.1"/>
    </source>
</evidence>
<dbReference type="GeneID" id="108041429"/>
<dbReference type="SMART" id="SM00651">
    <property type="entry name" value="Sm"/>
    <property type="match status" value="1"/>
</dbReference>
<reference evidence="6" key="2">
    <citation type="submission" date="2025-04" db="UniProtKB">
        <authorList>
            <consortium name="RefSeq"/>
        </authorList>
    </citation>
    <scope>IDENTIFICATION</scope>
</reference>